<dbReference type="PANTHER" id="PTHR43764:SF1">
    <property type="entry name" value="MOLYBDOPTERIN MOLYBDOTRANSFERASE"/>
    <property type="match status" value="1"/>
</dbReference>
<keyword evidence="2" id="KW-0501">Molybdenum cofactor biosynthesis</keyword>
<dbReference type="InterPro" id="IPR051920">
    <property type="entry name" value="MPT_Adenylyltrnsfr/MoaC-Rel"/>
</dbReference>
<dbReference type="UniPathway" id="UPA00344"/>
<evidence type="ECO:0000313" key="4">
    <source>
        <dbReference type="EMBL" id="GAA14576.1"/>
    </source>
</evidence>
<dbReference type="PANTHER" id="PTHR43764">
    <property type="entry name" value="MOLYBDENUM COFACTOR BIOSYNTHESIS"/>
    <property type="match status" value="1"/>
</dbReference>
<accession>F9W137</accession>
<dbReference type="GO" id="GO:0006777">
    <property type="term" value="P:Mo-molybdopterin cofactor biosynthetic process"/>
    <property type="evidence" value="ECO:0007669"/>
    <property type="project" value="UniProtKB-KW"/>
</dbReference>
<dbReference type="PROSITE" id="PS01078">
    <property type="entry name" value="MOCF_BIOSYNTHESIS_1"/>
    <property type="match status" value="1"/>
</dbReference>
<dbReference type="InterPro" id="IPR036425">
    <property type="entry name" value="MoaB/Mog-like_dom_sf"/>
</dbReference>
<dbReference type="NCBIfam" id="TIGR00177">
    <property type="entry name" value="molyb_syn"/>
    <property type="match status" value="1"/>
</dbReference>
<protein>
    <submittedName>
        <fullName evidence="4">Molybdopterin biosynthesis protein</fullName>
    </submittedName>
</protein>
<dbReference type="Gene3D" id="3.40.980.10">
    <property type="entry name" value="MoaB/Mog-like domain"/>
    <property type="match status" value="1"/>
</dbReference>
<evidence type="ECO:0000259" key="3">
    <source>
        <dbReference type="SMART" id="SM00852"/>
    </source>
</evidence>
<dbReference type="EMBL" id="BACI01000110">
    <property type="protein sequence ID" value="GAA14576.1"/>
    <property type="molecule type" value="Genomic_DNA"/>
</dbReference>
<dbReference type="InterPro" id="IPR001453">
    <property type="entry name" value="MoaB/Mog_dom"/>
</dbReference>
<dbReference type="SUPFAM" id="SSF53218">
    <property type="entry name" value="Molybdenum cofactor biosynthesis proteins"/>
    <property type="match status" value="1"/>
</dbReference>
<dbReference type="STRING" id="1027371.GOALK_110_00360"/>
<sequence>MAENPSSDPARQRVAQIVVASTRASTGVYPDRTGPIIEDWLAEQGFRVAERDVVADGPPVGAAIRAAVYAGVDLVLTTGGTGLSPTDRTPEETRPLLDVEIPGLADAIRSAGLPDVPTAVLSRGLAGVAGTTLVVNLPGSTGGVRDGLSVLSGVVHHALDQIRGGDH</sequence>
<dbReference type="Pfam" id="PF00994">
    <property type="entry name" value="MoCF_biosynth"/>
    <property type="match status" value="1"/>
</dbReference>
<evidence type="ECO:0000313" key="5">
    <source>
        <dbReference type="Proteomes" id="UP000003558"/>
    </source>
</evidence>
<name>F9W137_9ACTN</name>
<feature type="domain" description="MoaB/Mog" evidence="3">
    <location>
        <begin position="16"/>
        <end position="158"/>
    </location>
</feature>
<gene>
    <name evidence="4" type="primary">mog</name>
    <name evidence="4" type="ORF">GOALK_110_00360</name>
</gene>
<dbReference type="InterPro" id="IPR008284">
    <property type="entry name" value="MoCF_biosynth_CS"/>
</dbReference>
<dbReference type="SMART" id="SM00852">
    <property type="entry name" value="MoCF_biosynth"/>
    <property type="match status" value="1"/>
</dbReference>
<dbReference type="Proteomes" id="UP000003558">
    <property type="component" value="Unassembled WGS sequence"/>
</dbReference>
<dbReference type="AlphaFoldDB" id="F9W137"/>
<reference evidence="4 5" key="1">
    <citation type="submission" date="2011-05" db="EMBL/GenBank/DDBJ databases">
        <title>Whole genome shotgun sequence of Gordonia alkanivorans NBRC 16433.</title>
        <authorList>
            <person name="Hosoyama A."/>
            <person name="Nakamura S."/>
            <person name="Takarada H."/>
            <person name="Tsuchikane K."/>
            <person name="Yamazaki S."/>
            <person name="Fujita N."/>
        </authorList>
    </citation>
    <scope>NUCLEOTIDE SEQUENCE [LARGE SCALE GENOMIC DNA]</scope>
    <source>
        <strain evidence="4 5">NBRC 16433</strain>
    </source>
</reference>
<comment type="pathway">
    <text evidence="1">Cofactor biosynthesis; molybdopterin biosynthesis.</text>
</comment>
<proteinExistence type="predicted"/>
<evidence type="ECO:0000256" key="1">
    <source>
        <dbReference type="ARBA" id="ARBA00005046"/>
    </source>
</evidence>
<dbReference type="CDD" id="cd00886">
    <property type="entry name" value="MogA_MoaB"/>
    <property type="match status" value="1"/>
</dbReference>
<organism evidence="4 5">
    <name type="scientific">Gordonia alkanivorans NBRC 16433</name>
    <dbReference type="NCBI Taxonomy" id="1027371"/>
    <lineage>
        <taxon>Bacteria</taxon>
        <taxon>Bacillati</taxon>
        <taxon>Actinomycetota</taxon>
        <taxon>Actinomycetes</taxon>
        <taxon>Mycobacteriales</taxon>
        <taxon>Gordoniaceae</taxon>
        <taxon>Gordonia</taxon>
    </lineage>
</organism>
<comment type="caution">
    <text evidence="4">The sequence shown here is derived from an EMBL/GenBank/DDBJ whole genome shotgun (WGS) entry which is preliminary data.</text>
</comment>
<dbReference type="eggNOG" id="COG0521">
    <property type="taxonomic scope" value="Bacteria"/>
</dbReference>
<dbReference type="RefSeq" id="WP_006360638.1">
    <property type="nucleotide sequence ID" value="NZ_BACI01000110.1"/>
</dbReference>
<evidence type="ECO:0000256" key="2">
    <source>
        <dbReference type="ARBA" id="ARBA00023150"/>
    </source>
</evidence>